<organism evidence="1 2">
    <name type="scientific">Caerostris extrusa</name>
    <name type="common">Bark spider</name>
    <name type="synonym">Caerostris bankana</name>
    <dbReference type="NCBI Taxonomy" id="172846"/>
    <lineage>
        <taxon>Eukaryota</taxon>
        <taxon>Metazoa</taxon>
        <taxon>Ecdysozoa</taxon>
        <taxon>Arthropoda</taxon>
        <taxon>Chelicerata</taxon>
        <taxon>Arachnida</taxon>
        <taxon>Araneae</taxon>
        <taxon>Araneomorphae</taxon>
        <taxon>Entelegynae</taxon>
        <taxon>Araneoidea</taxon>
        <taxon>Araneidae</taxon>
        <taxon>Caerostris</taxon>
    </lineage>
</organism>
<keyword evidence="2" id="KW-1185">Reference proteome</keyword>
<dbReference type="Proteomes" id="UP001054945">
    <property type="component" value="Unassembled WGS sequence"/>
</dbReference>
<protein>
    <submittedName>
        <fullName evidence="1">Uncharacterized protein</fullName>
    </submittedName>
</protein>
<proteinExistence type="predicted"/>
<gene>
    <name evidence="1" type="ORF">CEXT_465971</name>
</gene>
<name>A0AAV4XWQ3_CAEEX</name>
<evidence type="ECO:0000313" key="2">
    <source>
        <dbReference type="Proteomes" id="UP001054945"/>
    </source>
</evidence>
<comment type="caution">
    <text evidence="1">The sequence shown here is derived from an EMBL/GenBank/DDBJ whole genome shotgun (WGS) entry which is preliminary data.</text>
</comment>
<dbReference type="EMBL" id="BPLR01000941">
    <property type="protein sequence ID" value="GIY98615.1"/>
    <property type="molecule type" value="Genomic_DNA"/>
</dbReference>
<accession>A0AAV4XWQ3</accession>
<sequence length="111" mass="12803">MYLFEESELAVVRPLRIAVRVKEPRTPLSAYSLQSNRINGQSRVVRPSKAITILHRRFLIHCLTLTFPFAQSVQFCFGLFGVINQRVSYHQLLCRFESKSFESTSSHLLST</sequence>
<evidence type="ECO:0000313" key="1">
    <source>
        <dbReference type="EMBL" id="GIY98615.1"/>
    </source>
</evidence>
<dbReference type="AlphaFoldDB" id="A0AAV4XWQ3"/>
<reference evidence="1 2" key="1">
    <citation type="submission" date="2021-06" db="EMBL/GenBank/DDBJ databases">
        <title>Caerostris extrusa draft genome.</title>
        <authorList>
            <person name="Kono N."/>
            <person name="Arakawa K."/>
        </authorList>
    </citation>
    <scope>NUCLEOTIDE SEQUENCE [LARGE SCALE GENOMIC DNA]</scope>
</reference>